<organism evidence="3 4">
    <name type="scientific">Stylosanthes scabra</name>
    <dbReference type="NCBI Taxonomy" id="79078"/>
    <lineage>
        <taxon>Eukaryota</taxon>
        <taxon>Viridiplantae</taxon>
        <taxon>Streptophyta</taxon>
        <taxon>Embryophyta</taxon>
        <taxon>Tracheophyta</taxon>
        <taxon>Spermatophyta</taxon>
        <taxon>Magnoliopsida</taxon>
        <taxon>eudicotyledons</taxon>
        <taxon>Gunneridae</taxon>
        <taxon>Pentapetalae</taxon>
        <taxon>rosids</taxon>
        <taxon>fabids</taxon>
        <taxon>Fabales</taxon>
        <taxon>Fabaceae</taxon>
        <taxon>Papilionoideae</taxon>
        <taxon>50 kb inversion clade</taxon>
        <taxon>dalbergioids sensu lato</taxon>
        <taxon>Dalbergieae</taxon>
        <taxon>Pterocarpus clade</taxon>
        <taxon>Stylosanthes</taxon>
    </lineage>
</organism>
<feature type="coiled-coil region" evidence="1">
    <location>
        <begin position="219"/>
        <end position="260"/>
    </location>
</feature>
<evidence type="ECO:0000313" key="3">
    <source>
        <dbReference type="EMBL" id="MED6135354.1"/>
    </source>
</evidence>
<accession>A0ABU6SG85</accession>
<dbReference type="Proteomes" id="UP001341840">
    <property type="component" value="Unassembled WGS sequence"/>
</dbReference>
<protein>
    <submittedName>
        <fullName evidence="3">Uncharacterized protein</fullName>
    </submittedName>
</protein>
<keyword evidence="4" id="KW-1185">Reference proteome</keyword>
<dbReference type="EMBL" id="JASCZI010060695">
    <property type="protein sequence ID" value="MED6135354.1"/>
    <property type="molecule type" value="Genomic_DNA"/>
</dbReference>
<evidence type="ECO:0000256" key="1">
    <source>
        <dbReference type="SAM" id="Coils"/>
    </source>
</evidence>
<feature type="region of interest" description="Disordered" evidence="2">
    <location>
        <begin position="1"/>
        <end position="73"/>
    </location>
</feature>
<feature type="compositionally biased region" description="Polar residues" evidence="2">
    <location>
        <begin position="27"/>
        <end position="37"/>
    </location>
</feature>
<feature type="compositionally biased region" description="Basic and acidic residues" evidence="2">
    <location>
        <begin position="12"/>
        <end position="25"/>
    </location>
</feature>
<evidence type="ECO:0000313" key="4">
    <source>
        <dbReference type="Proteomes" id="UP001341840"/>
    </source>
</evidence>
<sequence length="299" mass="32950">MGRKPSAFKNSAIDKHENPSLERVKLQPSTGTGNITSPGPVEPQLGNSNQMHSPLRCSNPPVDGVVVHNEKTPVQQQVNQHVLQKNNIPYVKKKSKSHSSSVRRSERIKSAVVHTYEKNPGIEYIEDLSDSEKHEPVTQIEQVLSEPEPEPESAPGLQPEPEHAAENSYLKSLGEKIENVLQRIEALENFKEMFKFKVDVNAGPYEAPSAAINDYPSLYIEAQKKVEALTAKLENALGKVEVYEKENRVLIEVLEKMKDALGASTISNLSKATEAAVNASAQAIRTACSAKRKRGAQET</sequence>
<feature type="region of interest" description="Disordered" evidence="2">
    <location>
        <begin position="127"/>
        <end position="164"/>
    </location>
</feature>
<dbReference type="PANTHER" id="PTHR38936:SF1">
    <property type="entry name" value="DUF641 DOMAIN-CONTAINING PROTEIN"/>
    <property type="match status" value="1"/>
</dbReference>
<name>A0ABU6SG85_9FABA</name>
<gene>
    <name evidence="3" type="ORF">PIB30_045683</name>
</gene>
<evidence type="ECO:0000256" key="2">
    <source>
        <dbReference type="SAM" id="MobiDB-lite"/>
    </source>
</evidence>
<comment type="caution">
    <text evidence="3">The sequence shown here is derived from an EMBL/GenBank/DDBJ whole genome shotgun (WGS) entry which is preliminary data.</text>
</comment>
<dbReference type="PANTHER" id="PTHR38936">
    <property type="entry name" value="TITIN-LIKE ISOFORM X2"/>
    <property type="match status" value="1"/>
</dbReference>
<reference evidence="3 4" key="1">
    <citation type="journal article" date="2023" name="Plants (Basel)">
        <title>Bridging the Gap: Combining Genomics and Transcriptomics Approaches to Understand Stylosanthes scabra, an Orphan Legume from the Brazilian Caatinga.</title>
        <authorList>
            <person name="Ferreira-Neto J.R.C."/>
            <person name="da Silva M.D."/>
            <person name="Binneck E."/>
            <person name="de Melo N.F."/>
            <person name="da Silva R.H."/>
            <person name="de Melo A.L.T.M."/>
            <person name="Pandolfi V."/>
            <person name="Bustamante F.O."/>
            <person name="Brasileiro-Vidal A.C."/>
            <person name="Benko-Iseppon A.M."/>
        </authorList>
    </citation>
    <scope>NUCLEOTIDE SEQUENCE [LARGE SCALE GENOMIC DNA]</scope>
    <source>
        <tissue evidence="3">Leaves</tissue>
    </source>
</reference>
<proteinExistence type="predicted"/>
<keyword evidence="1" id="KW-0175">Coiled coil</keyword>